<dbReference type="NCBIfam" id="NF033516">
    <property type="entry name" value="transpos_IS3"/>
    <property type="match status" value="1"/>
</dbReference>
<dbReference type="SUPFAM" id="SSF53098">
    <property type="entry name" value="Ribonuclease H-like"/>
    <property type="match status" value="1"/>
</dbReference>
<name>A0ABS7YZG4_9FIRM</name>
<dbReference type="InterPro" id="IPR001584">
    <property type="entry name" value="Integrase_cat-core"/>
</dbReference>
<dbReference type="Pfam" id="PF00665">
    <property type="entry name" value="rve"/>
    <property type="match status" value="1"/>
</dbReference>
<dbReference type="InterPro" id="IPR050900">
    <property type="entry name" value="Transposase_IS3/IS150/IS904"/>
</dbReference>
<keyword evidence="4" id="KW-1185">Reference proteome</keyword>
<dbReference type="EMBL" id="JAIWIY010000001">
    <property type="protein sequence ID" value="MCA2095671.1"/>
    <property type="molecule type" value="Genomic_DNA"/>
</dbReference>
<dbReference type="PANTHER" id="PTHR46889:SF5">
    <property type="entry name" value="INTEGRASE PROTEIN"/>
    <property type="match status" value="1"/>
</dbReference>
<accession>A0ABS7YZG4</accession>
<evidence type="ECO:0000259" key="2">
    <source>
        <dbReference type="PROSITE" id="PS50994"/>
    </source>
</evidence>
<organism evidence="3 4">
    <name type="scientific">Anaerococcus degeneri</name>
    <dbReference type="NCBI Taxonomy" id="361500"/>
    <lineage>
        <taxon>Bacteria</taxon>
        <taxon>Bacillati</taxon>
        <taxon>Bacillota</taxon>
        <taxon>Tissierellia</taxon>
        <taxon>Tissierellales</taxon>
        <taxon>Peptoniphilaceae</taxon>
        <taxon>Anaerococcus</taxon>
    </lineage>
</organism>
<dbReference type="Proteomes" id="UP001198374">
    <property type="component" value="Unassembled WGS sequence"/>
</dbReference>
<gene>
    <name evidence="3" type="ORF">LDJ82_01850</name>
</gene>
<dbReference type="PROSITE" id="PS50994">
    <property type="entry name" value="INTEGRASE"/>
    <property type="match status" value="1"/>
</dbReference>
<evidence type="ECO:0000313" key="3">
    <source>
        <dbReference type="EMBL" id="MCA2095671.1"/>
    </source>
</evidence>
<evidence type="ECO:0000256" key="1">
    <source>
        <dbReference type="ARBA" id="ARBA00002286"/>
    </source>
</evidence>
<proteinExistence type="predicted"/>
<protein>
    <submittedName>
        <fullName evidence="3">IS3 family transposase</fullName>
    </submittedName>
</protein>
<comment type="function">
    <text evidence="1">Involved in the transposition of the insertion sequence.</text>
</comment>
<dbReference type="InterPro" id="IPR012337">
    <property type="entry name" value="RNaseH-like_sf"/>
</dbReference>
<sequence length="298" mass="34638">MKAHYRYQFIYDKHNELWTVKLMCETLHVSISGYYKYKNNLNKPGKDNILSAAIQLILNESPYNDNYGTPRMQIALKHKGIKAGIRRITRIMREHGWLHIPHRKSKGLTHATTEIQEQENLIKQDFSSTLPYKKLLTDLSQIQCQDGKLYISPIMDCCNGEILSILMKDNMKKALCIDTFKAVTQKYNLNGAIVHSDRGSQYISEAFKQVLANAGVSQSLSGVNHCFDNSRMESFFATLKKELLYRIPTYRMKREEVKTMIFRYVFIYYNQKRIYTSNPDGLPPVMYKQLLEVQLLAA</sequence>
<feature type="domain" description="Integrase catalytic" evidence="2">
    <location>
        <begin position="127"/>
        <end position="292"/>
    </location>
</feature>
<dbReference type="RefSeq" id="WP_209774163.1">
    <property type="nucleotide sequence ID" value="NZ_JAGGLO010000005.1"/>
</dbReference>
<dbReference type="Pfam" id="PF13333">
    <property type="entry name" value="rve_2"/>
    <property type="match status" value="1"/>
</dbReference>
<dbReference type="PANTHER" id="PTHR46889">
    <property type="entry name" value="TRANSPOSASE INSF FOR INSERTION SEQUENCE IS3B-RELATED"/>
    <property type="match status" value="1"/>
</dbReference>
<comment type="caution">
    <text evidence="3">The sequence shown here is derived from an EMBL/GenBank/DDBJ whole genome shotgun (WGS) entry which is preliminary data.</text>
</comment>
<dbReference type="InterPro" id="IPR025948">
    <property type="entry name" value="HTH-like_dom"/>
</dbReference>
<dbReference type="InterPro" id="IPR036397">
    <property type="entry name" value="RNaseH_sf"/>
</dbReference>
<dbReference type="Pfam" id="PF13276">
    <property type="entry name" value="HTH_21"/>
    <property type="match status" value="1"/>
</dbReference>
<evidence type="ECO:0000313" key="4">
    <source>
        <dbReference type="Proteomes" id="UP001198374"/>
    </source>
</evidence>
<dbReference type="Gene3D" id="3.30.420.10">
    <property type="entry name" value="Ribonuclease H-like superfamily/Ribonuclease H"/>
    <property type="match status" value="1"/>
</dbReference>
<dbReference type="InterPro" id="IPR048020">
    <property type="entry name" value="Transpos_IS3"/>
</dbReference>
<reference evidence="4" key="1">
    <citation type="submission" date="2023-07" db="EMBL/GenBank/DDBJ databases">
        <title>FDA dAtabase for Regulatory Grade micrObial Sequences (FDA-ARGOS): Supporting development and validation of Infectious Disease Dx tests.</title>
        <authorList>
            <person name="Sproer C."/>
            <person name="Gronow S."/>
            <person name="Severitt S."/>
            <person name="Schroder I."/>
            <person name="Tallon L."/>
            <person name="Sadzewicz L."/>
            <person name="Zhao X."/>
            <person name="Boylan J."/>
            <person name="Ott S."/>
            <person name="Bowen H."/>
            <person name="Vavikolanu K."/>
            <person name="Hazen T."/>
            <person name="Aluvathingal J."/>
            <person name="Nadendla S."/>
            <person name="Lowell S."/>
            <person name="Myers T."/>
            <person name="Yan Y."/>
        </authorList>
    </citation>
    <scope>NUCLEOTIDE SEQUENCE [LARGE SCALE GENOMIC DNA]</scope>
    <source>
        <strain evidence="4">FDAARGOS_1538</strain>
    </source>
</reference>